<accession>A0A366LKI9</accession>
<name>A0A366LKI9_9ACTN</name>
<organism evidence="3 4">
    <name type="scientific">Spongiactinospora rosea</name>
    <dbReference type="NCBI Taxonomy" id="2248750"/>
    <lineage>
        <taxon>Bacteria</taxon>
        <taxon>Bacillati</taxon>
        <taxon>Actinomycetota</taxon>
        <taxon>Actinomycetes</taxon>
        <taxon>Streptosporangiales</taxon>
        <taxon>Streptosporangiaceae</taxon>
        <taxon>Spongiactinospora</taxon>
    </lineage>
</organism>
<feature type="domain" description="Type VII secretion system protein EssD-like" evidence="2">
    <location>
        <begin position="274"/>
        <end position="354"/>
    </location>
</feature>
<dbReference type="AlphaFoldDB" id="A0A366LKI9"/>
<evidence type="ECO:0000256" key="1">
    <source>
        <dbReference type="SAM" id="MobiDB-lite"/>
    </source>
</evidence>
<dbReference type="Pfam" id="PF13930">
    <property type="entry name" value="Endonuclea_NS_2"/>
    <property type="match status" value="1"/>
</dbReference>
<reference evidence="3 4" key="1">
    <citation type="submission" date="2018-06" db="EMBL/GenBank/DDBJ databases">
        <title>Sphaerisporangium craniellae sp. nov., isolated from a marine sponge in the South China Sea.</title>
        <authorList>
            <person name="Li L."/>
        </authorList>
    </citation>
    <scope>NUCLEOTIDE SEQUENCE [LARGE SCALE GENOMIC DNA]</scope>
    <source>
        <strain evidence="3 4">LHW63015</strain>
    </source>
</reference>
<dbReference type="InterPro" id="IPR044929">
    <property type="entry name" value="DNA/RNA_non-sp_Endonuclease_sf"/>
</dbReference>
<keyword evidence="4" id="KW-1185">Reference proteome</keyword>
<dbReference type="InterPro" id="IPR044927">
    <property type="entry name" value="Endonuclea_NS_2"/>
</dbReference>
<comment type="caution">
    <text evidence="3">The sequence shown here is derived from an EMBL/GenBank/DDBJ whole genome shotgun (WGS) entry which is preliminary data.</text>
</comment>
<sequence>MAQWGSAPAVGTFSIAGLSRPEARTLLRKILEDTAQLSDAVDAGVTAQIEEKSQVTCSATGCEVGSHIIGIVPSREASKRIKSRQVRVELTATVTIEGIHAGTCTTTKELALEGIGGISCSSPDAGRVFAEQEARKKQEAEAESRAQGGTVIPYNIHYAAATYVRVLAQVKMPELQEALRQEEQLAWEAPAPAEVAERAEPDRDDRTGDCNRFRPHRAVDNGEGWILNTTGAHARAQTGQACLKRPPSNSGGKISVYPVGYPQAEAKVRSLGRLPRQDLARCHIIAARFGGSNDLAANLSPCGQRITNHGALGMSAFEREMAEELALQPSGSILYLVEPFFRSDQSTIPKGFVMIAIRYTPTGVADYAIARSVLNVVEPISGDSLVNIGN</sequence>
<evidence type="ECO:0000313" key="3">
    <source>
        <dbReference type="EMBL" id="RBQ13949.1"/>
    </source>
</evidence>
<gene>
    <name evidence="3" type="ORF">DP939_43310</name>
</gene>
<feature type="region of interest" description="Disordered" evidence="1">
    <location>
        <begin position="190"/>
        <end position="215"/>
    </location>
</feature>
<dbReference type="Gene3D" id="3.40.570.10">
    <property type="entry name" value="Extracellular Endonuclease, subunit A"/>
    <property type="match status" value="1"/>
</dbReference>
<dbReference type="OrthoDB" id="4331186at2"/>
<feature type="compositionally biased region" description="Basic and acidic residues" evidence="1">
    <location>
        <begin position="195"/>
        <end position="215"/>
    </location>
</feature>
<evidence type="ECO:0000313" key="4">
    <source>
        <dbReference type="Proteomes" id="UP000253303"/>
    </source>
</evidence>
<evidence type="ECO:0000259" key="2">
    <source>
        <dbReference type="Pfam" id="PF13930"/>
    </source>
</evidence>
<protein>
    <recommendedName>
        <fullName evidence="2">Type VII secretion system protein EssD-like domain-containing protein</fullName>
    </recommendedName>
</protein>
<dbReference type="EMBL" id="QMEY01000042">
    <property type="protein sequence ID" value="RBQ13949.1"/>
    <property type="molecule type" value="Genomic_DNA"/>
</dbReference>
<proteinExistence type="predicted"/>
<dbReference type="Proteomes" id="UP000253303">
    <property type="component" value="Unassembled WGS sequence"/>
</dbReference>